<feature type="compositionally biased region" description="Low complexity" evidence="1">
    <location>
        <begin position="389"/>
        <end position="402"/>
    </location>
</feature>
<feature type="chain" id="PRO_5045272597" description="DUF3300 domain-containing protein" evidence="2">
    <location>
        <begin position="26"/>
        <end position="402"/>
    </location>
</feature>
<keyword evidence="2" id="KW-0732">Signal</keyword>
<name>A0ABN1IXW4_9GAMM</name>
<organism evidence="3 4">
    <name type="scientific">Dokdonella soli</name>
    <dbReference type="NCBI Taxonomy" id="529810"/>
    <lineage>
        <taxon>Bacteria</taxon>
        <taxon>Pseudomonadati</taxon>
        <taxon>Pseudomonadota</taxon>
        <taxon>Gammaproteobacteria</taxon>
        <taxon>Lysobacterales</taxon>
        <taxon>Rhodanobacteraceae</taxon>
        <taxon>Dokdonella</taxon>
    </lineage>
</organism>
<evidence type="ECO:0000313" key="4">
    <source>
        <dbReference type="Proteomes" id="UP001501523"/>
    </source>
</evidence>
<proteinExistence type="predicted"/>
<protein>
    <recommendedName>
        <fullName evidence="5">DUF3300 domain-containing protein</fullName>
    </recommendedName>
</protein>
<dbReference type="EMBL" id="BAAAEU010000025">
    <property type="protein sequence ID" value="GAA0723482.1"/>
    <property type="molecule type" value="Genomic_DNA"/>
</dbReference>
<sequence>MNAHFRTLAFLFTLASLSLAGSAPAQSETAAANDQAFSQQELDHMLAPVALYPDALLTQVLTAATYPLEVVEAARWSHAHPDLTGTDAVSAADAQNWDPSVKALLAFPDLLHMMDGKLDWTEHLGDAFLAQQAQVMDTVQGLRHKAATAGNLESGGELRVDDNDGMIDIEPAASDLVYLPYYDPNVVYGAWWWPAYPPMYWAAWPGYDWQGGFAWGVGVAISVDFFFDDFDWRHHCINVFDHGRPWHQRGRLAGDEPSHIWQHDPMHRRGVAYRDPGLNNRFGRASVAAGTPAAFRGHDVRAWPERTAPIAHRDVEHVQAGARMQRSYAGEGMPPPLAEPAMRRGNAGPGIRPGFVAPRAEMPPRALGGNGRMAQPARSGGEGHASVQRAPARSAPSSSRHP</sequence>
<feature type="region of interest" description="Disordered" evidence="1">
    <location>
        <begin position="357"/>
        <end position="402"/>
    </location>
</feature>
<feature type="signal peptide" evidence="2">
    <location>
        <begin position="1"/>
        <end position="25"/>
    </location>
</feature>
<accession>A0ABN1IXW4</accession>
<reference evidence="3 4" key="1">
    <citation type="journal article" date="2019" name="Int. J. Syst. Evol. Microbiol.">
        <title>The Global Catalogue of Microorganisms (GCM) 10K type strain sequencing project: providing services to taxonomists for standard genome sequencing and annotation.</title>
        <authorList>
            <consortium name="The Broad Institute Genomics Platform"/>
            <consortium name="The Broad Institute Genome Sequencing Center for Infectious Disease"/>
            <person name="Wu L."/>
            <person name="Ma J."/>
        </authorList>
    </citation>
    <scope>NUCLEOTIDE SEQUENCE [LARGE SCALE GENOMIC DNA]</scope>
    <source>
        <strain evidence="3 4">JCM 15421</strain>
    </source>
</reference>
<dbReference type="RefSeq" id="WP_343793675.1">
    <property type="nucleotide sequence ID" value="NZ_BAAAEU010000025.1"/>
</dbReference>
<evidence type="ECO:0000313" key="3">
    <source>
        <dbReference type="EMBL" id="GAA0723482.1"/>
    </source>
</evidence>
<comment type="caution">
    <text evidence="3">The sequence shown here is derived from an EMBL/GenBank/DDBJ whole genome shotgun (WGS) entry which is preliminary data.</text>
</comment>
<dbReference type="PANTHER" id="PTHR40269">
    <property type="entry name" value="OUTER MEMBRANE PROTEIN-RELATED"/>
    <property type="match status" value="1"/>
</dbReference>
<gene>
    <name evidence="3" type="ORF">GCM10009105_35530</name>
</gene>
<evidence type="ECO:0000256" key="1">
    <source>
        <dbReference type="SAM" id="MobiDB-lite"/>
    </source>
</evidence>
<evidence type="ECO:0000256" key="2">
    <source>
        <dbReference type="SAM" id="SignalP"/>
    </source>
</evidence>
<dbReference type="Pfam" id="PF11737">
    <property type="entry name" value="DUF3300"/>
    <property type="match status" value="1"/>
</dbReference>
<dbReference type="Proteomes" id="UP001501523">
    <property type="component" value="Unassembled WGS sequence"/>
</dbReference>
<evidence type="ECO:0008006" key="5">
    <source>
        <dbReference type="Google" id="ProtNLM"/>
    </source>
</evidence>
<dbReference type="InterPro" id="IPR021728">
    <property type="entry name" value="DUF3300"/>
</dbReference>
<keyword evidence="4" id="KW-1185">Reference proteome</keyword>
<dbReference type="PANTHER" id="PTHR40269:SF1">
    <property type="entry name" value="OUTER MEMBRANE PROTEIN"/>
    <property type="match status" value="1"/>
</dbReference>